<keyword evidence="2" id="KW-1185">Reference proteome</keyword>
<proteinExistence type="predicted"/>
<dbReference type="AlphaFoldDB" id="A0A974SC94"/>
<gene>
    <name evidence="1" type="ORF">JI735_19815</name>
</gene>
<organism evidence="1 2">
    <name type="scientific">Paenibacillus sonchi</name>
    <dbReference type="NCBI Taxonomy" id="373687"/>
    <lineage>
        <taxon>Bacteria</taxon>
        <taxon>Bacillati</taxon>
        <taxon>Bacillota</taxon>
        <taxon>Bacilli</taxon>
        <taxon>Bacillales</taxon>
        <taxon>Paenibacillaceae</taxon>
        <taxon>Paenibacillus</taxon>
        <taxon>Paenibacillus sonchi group</taxon>
    </lineage>
</organism>
<sequence>MNIEQLDYLEHLEYLEKELILTDFTNENALELGLIITNLAKAQKIPVAILIERNNVPIFTYLMENTSIECIPMLYRKKRSLINIIKARPTFHVSPR</sequence>
<evidence type="ECO:0000313" key="1">
    <source>
        <dbReference type="EMBL" id="QQZ58975.1"/>
    </source>
</evidence>
<reference evidence="1 2" key="1">
    <citation type="submission" date="2021-01" db="EMBL/GenBank/DDBJ databases">
        <title>Whole genome sequence of Paenibacillus sonchi LMG 24727 for comparative genomics.</title>
        <authorList>
            <person name="Lee G."/>
            <person name="Kim M.-J."/>
            <person name="Lim K."/>
            <person name="Shin J.-H."/>
        </authorList>
    </citation>
    <scope>NUCLEOTIDE SEQUENCE [LARGE SCALE GENOMIC DNA]</scope>
    <source>
        <strain evidence="1 2">LMG 24727</strain>
    </source>
</reference>
<dbReference type="KEGG" id="pson:JI735_19815"/>
<protein>
    <submittedName>
        <fullName evidence="1">Heme-binding protein</fullName>
    </submittedName>
</protein>
<evidence type="ECO:0000313" key="2">
    <source>
        <dbReference type="Proteomes" id="UP000595841"/>
    </source>
</evidence>
<accession>A0A974SC94</accession>
<dbReference type="RefSeq" id="WP_202676347.1">
    <property type="nucleotide sequence ID" value="NZ_CP068595.1"/>
</dbReference>
<dbReference type="SUPFAM" id="SSF143744">
    <property type="entry name" value="GlcG-like"/>
    <property type="match status" value="1"/>
</dbReference>
<name>A0A974SC94_9BACL</name>
<dbReference type="Proteomes" id="UP000595841">
    <property type="component" value="Chromosome"/>
</dbReference>
<dbReference type="EMBL" id="CP068595">
    <property type="protein sequence ID" value="QQZ58975.1"/>
    <property type="molecule type" value="Genomic_DNA"/>
</dbReference>
<dbReference type="InterPro" id="IPR038084">
    <property type="entry name" value="PduO/GlcC-like_sf"/>
</dbReference>
<dbReference type="Gene3D" id="3.30.450.150">
    <property type="entry name" value="Haem-degrading domain"/>
    <property type="match status" value="1"/>
</dbReference>